<gene>
    <name evidence="3" type="ORF">H9862_05180</name>
</gene>
<dbReference type="Pfam" id="PF00117">
    <property type="entry name" value="GATase"/>
    <property type="match status" value="1"/>
</dbReference>
<accession>A0A9D1VB92</accession>
<dbReference type="Gene3D" id="3.40.50.880">
    <property type="match status" value="1"/>
</dbReference>
<dbReference type="SUPFAM" id="SSF52317">
    <property type="entry name" value="Class I glutamine amidotransferase-like"/>
    <property type="match status" value="1"/>
</dbReference>
<dbReference type="InterPro" id="IPR050472">
    <property type="entry name" value="Anth_synth/Amidotransfase"/>
</dbReference>
<dbReference type="InterPro" id="IPR017926">
    <property type="entry name" value="GATASE"/>
</dbReference>
<evidence type="ECO:0000259" key="2">
    <source>
        <dbReference type="Pfam" id="PF00117"/>
    </source>
</evidence>
<feature type="domain" description="Glutamine amidotransferase" evidence="2">
    <location>
        <begin position="6"/>
        <end position="190"/>
    </location>
</feature>
<dbReference type="Proteomes" id="UP000823964">
    <property type="component" value="Unassembled WGS sequence"/>
</dbReference>
<dbReference type="PANTHER" id="PTHR43418:SF4">
    <property type="entry name" value="MULTIFUNCTIONAL TRYPTOPHAN BIOSYNTHESIS PROTEIN"/>
    <property type="match status" value="1"/>
</dbReference>
<dbReference type="EMBL" id="DXFQ01000090">
    <property type="protein sequence ID" value="HIX19982.1"/>
    <property type="molecule type" value="Genomic_DNA"/>
</dbReference>
<dbReference type="CDD" id="cd01743">
    <property type="entry name" value="GATase1_Anthranilate_Synthase"/>
    <property type="match status" value="1"/>
</dbReference>
<dbReference type="AlphaFoldDB" id="A0A9D1VB92"/>
<keyword evidence="1" id="KW-0315">Glutamine amidotransferase</keyword>
<evidence type="ECO:0000256" key="1">
    <source>
        <dbReference type="ARBA" id="ARBA00022962"/>
    </source>
</evidence>
<protein>
    <submittedName>
        <fullName evidence="3">Aminodeoxychorismate/anthranilate synthase component II</fullName>
    </submittedName>
</protein>
<sequence length="206" mass="22560">MSPRIVLVDNNDSFTHLLRDRLHAAGAVNITILPERQADRLSARDVDALILSPGPGLPDEHPHSLRLLAEAVEHRTPCLGICLGFQMQALHFGARLMQLAAPRHGVETRLQLSPGALSGPAGIDMTIGLYHSWAVDPASWPEELKLLGSDAEGIPMALEHRSLPLRGFQFHPESVLSPRGGELLAAFLREVERIRRSAEAARDRAH</sequence>
<proteinExistence type="predicted"/>
<reference evidence="3" key="1">
    <citation type="journal article" date="2021" name="PeerJ">
        <title>Extensive microbial diversity within the chicken gut microbiome revealed by metagenomics and culture.</title>
        <authorList>
            <person name="Gilroy R."/>
            <person name="Ravi A."/>
            <person name="Getino M."/>
            <person name="Pursley I."/>
            <person name="Horton D.L."/>
            <person name="Alikhan N.F."/>
            <person name="Baker D."/>
            <person name="Gharbi K."/>
            <person name="Hall N."/>
            <person name="Watson M."/>
            <person name="Adriaenssens E.M."/>
            <person name="Foster-Nyarko E."/>
            <person name="Jarju S."/>
            <person name="Secka A."/>
            <person name="Antonio M."/>
            <person name="Oren A."/>
            <person name="Chaudhuri R.R."/>
            <person name="La Ragione R."/>
            <person name="Hildebrand F."/>
            <person name="Pallen M.J."/>
        </authorList>
    </citation>
    <scope>NUCLEOTIDE SEQUENCE</scope>
    <source>
        <strain evidence="3">14975</strain>
    </source>
</reference>
<dbReference type="PRINTS" id="PR00096">
    <property type="entry name" value="GATASE"/>
</dbReference>
<dbReference type="PROSITE" id="PS51273">
    <property type="entry name" value="GATASE_TYPE_1"/>
    <property type="match status" value="1"/>
</dbReference>
<evidence type="ECO:0000313" key="4">
    <source>
        <dbReference type="Proteomes" id="UP000823964"/>
    </source>
</evidence>
<evidence type="ECO:0000313" key="3">
    <source>
        <dbReference type="EMBL" id="HIX19982.1"/>
    </source>
</evidence>
<name>A0A9D1VB92_9BACT</name>
<dbReference type="InterPro" id="IPR006221">
    <property type="entry name" value="TrpG/PapA_dom"/>
</dbReference>
<dbReference type="PRINTS" id="PR00097">
    <property type="entry name" value="ANTSNTHASEII"/>
</dbReference>
<comment type="caution">
    <text evidence="3">The sequence shown here is derived from an EMBL/GenBank/DDBJ whole genome shotgun (WGS) entry which is preliminary data.</text>
</comment>
<dbReference type="PANTHER" id="PTHR43418">
    <property type="entry name" value="MULTIFUNCTIONAL TRYPTOPHAN BIOSYNTHESIS PROTEIN-RELATED"/>
    <property type="match status" value="1"/>
</dbReference>
<dbReference type="InterPro" id="IPR029062">
    <property type="entry name" value="Class_I_gatase-like"/>
</dbReference>
<dbReference type="GO" id="GO:0000162">
    <property type="term" value="P:L-tryptophan biosynthetic process"/>
    <property type="evidence" value="ECO:0007669"/>
    <property type="project" value="TreeGrafter"/>
</dbReference>
<reference evidence="3" key="2">
    <citation type="submission" date="2021-04" db="EMBL/GenBank/DDBJ databases">
        <authorList>
            <person name="Gilroy R."/>
        </authorList>
    </citation>
    <scope>NUCLEOTIDE SEQUENCE</scope>
    <source>
        <strain evidence="3">14975</strain>
    </source>
</reference>
<dbReference type="GO" id="GO:0004049">
    <property type="term" value="F:anthranilate synthase activity"/>
    <property type="evidence" value="ECO:0007669"/>
    <property type="project" value="TreeGrafter"/>
</dbReference>
<organism evidence="3 4">
    <name type="scientific">Candidatus Akkermansia intestinigallinarum</name>
    <dbReference type="NCBI Taxonomy" id="2838431"/>
    <lineage>
        <taxon>Bacteria</taxon>
        <taxon>Pseudomonadati</taxon>
        <taxon>Verrucomicrobiota</taxon>
        <taxon>Verrucomicrobiia</taxon>
        <taxon>Verrucomicrobiales</taxon>
        <taxon>Akkermansiaceae</taxon>
        <taxon>Akkermansia</taxon>
    </lineage>
</organism>
<dbReference type="PRINTS" id="PR00099">
    <property type="entry name" value="CPSGATASE"/>
</dbReference>
<dbReference type="GO" id="GO:0005829">
    <property type="term" value="C:cytosol"/>
    <property type="evidence" value="ECO:0007669"/>
    <property type="project" value="TreeGrafter"/>
</dbReference>